<dbReference type="AlphaFoldDB" id="A0A1M7KT39"/>
<dbReference type="STRING" id="134849.SAMN05443668_1011250"/>
<dbReference type="OrthoDB" id="529448at2"/>
<gene>
    <name evidence="2" type="ORF">SAMN05443668_1011250</name>
</gene>
<evidence type="ECO:0000313" key="3">
    <source>
        <dbReference type="Proteomes" id="UP000184440"/>
    </source>
</evidence>
<feature type="transmembrane region" description="Helical" evidence="1">
    <location>
        <begin position="88"/>
        <end position="106"/>
    </location>
</feature>
<feature type="transmembrane region" description="Helical" evidence="1">
    <location>
        <begin position="19"/>
        <end position="37"/>
    </location>
</feature>
<evidence type="ECO:0000256" key="1">
    <source>
        <dbReference type="SAM" id="Phobius"/>
    </source>
</evidence>
<feature type="transmembrane region" description="Helical" evidence="1">
    <location>
        <begin position="216"/>
        <end position="235"/>
    </location>
</feature>
<keyword evidence="1" id="KW-0812">Transmembrane</keyword>
<reference evidence="2 3" key="1">
    <citation type="submission" date="2016-11" db="EMBL/GenBank/DDBJ databases">
        <authorList>
            <person name="Jaros S."/>
            <person name="Januszkiewicz K."/>
            <person name="Wedrychowicz H."/>
        </authorList>
    </citation>
    <scope>NUCLEOTIDE SEQUENCE [LARGE SCALE GENOMIC DNA]</scope>
    <source>
        <strain evidence="2 3">DSM 46144</strain>
    </source>
</reference>
<name>A0A1M7KT39_9ACTN</name>
<evidence type="ECO:0000313" key="2">
    <source>
        <dbReference type="EMBL" id="SHM68643.1"/>
    </source>
</evidence>
<keyword evidence="3" id="KW-1185">Reference proteome</keyword>
<proteinExistence type="predicted"/>
<dbReference type="EMBL" id="FRCS01000001">
    <property type="protein sequence ID" value="SHM68643.1"/>
    <property type="molecule type" value="Genomic_DNA"/>
</dbReference>
<feature type="transmembrane region" description="Helical" evidence="1">
    <location>
        <begin position="241"/>
        <end position="260"/>
    </location>
</feature>
<protein>
    <submittedName>
        <fullName evidence="2">Uncharacterized protein</fullName>
    </submittedName>
</protein>
<accession>A0A1M7KT39</accession>
<keyword evidence="1" id="KW-0472">Membrane</keyword>
<dbReference type="RefSeq" id="WP_143175037.1">
    <property type="nucleotide sequence ID" value="NZ_FRCS01000001.1"/>
</dbReference>
<sequence>MSTDIISTIGGGAGKISRYFSVVSALPAAVFAAYAYLLVQATDWFGPVDWSRIARFELADVAVLGISALVMAMALNPLQYPLIRLLEGYWGTSALAVELAVIRTDYHRRRSRSLFSEGTSAAAKLGNPIRALDTSTADQETLRAAVVFAENRRARSDYPDRHRLLPTRLGNVLRRYEDAISRTYGLDPLTAVPRLAMVAGEKEVAYVENQRIQLELAVRTTLLALLASPLTVLFLSRSQTWMLLAVVPYSVAFLAYRGAVSVAHEYGTSLAVLTDLGRFPLYERLHLPHPRTITDERATNEELARLFRLKRGVSLEYEVPGSHLEINVSEGRGASEQQ</sequence>
<organism evidence="2 3">
    <name type="scientific">Cryptosporangium aurantiacum</name>
    <dbReference type="NCBI Taxonomy" id="134849"/>
    <lineage>
        <taxon>Bacteria</taxon>
        <taxon>Bacillati</taxon>
        <taxon>Actinomycetota</taxon>
        <taxon>Actinomycetes</taxon>
        <taxon>Cryptosporangiales</taxon>
        <taxon>Cryptosporangiaceae</taxon>
        <taxon>Cryptosporangium</taxon>
    </lineage>
</organism>
<dbReference type="Proteomes" id="UP000184440">
    <property type="component" value="Unassembled WGS sequence"/>
</dbReference>
<keyword evidence="1" id="KW-1133">Transmembrane helix</keyword>